<feature type="compositionally biased region" description="Acidic residues" evidence="1">
    <location>
        <begin position="124"/>
        <end position="139"/>
    </location>
</feature>
<sequence length="172" mass="18435">MDKPKEKTSKPNVKLAKWLACTPPSSELPWGSRETYERGGIIYEKTTGRALGRIRAKTGSRGAPCTFDLLWTQRKRCIQTYTHCYNQGFDRQAKRPPGRAGSGGSSVRTRSSRAGTVASSQGVDDFEITEGGGVEDFEITEGAGVEANADDDPAETTTDELVALDSSGEGAG</sequence>
<dbReference type="EMBL" id="KN847522">
    <property type="protein sequence ID" value="KIV92662.1"/>
    <property type="molecule type" value="Genomic_DNA"/>
</dbReference>
<feature type="compositionally biased region" description="Acidic residues" evidence="1">
    <location>
        <begin position="148"/>
        <end position="158"/>
    </location>
</feature>
<dbReference type="AlphaFoldDB" id="A0A0D1ZD97"/>
<feature type="region of interest" description="Disordered" evidence="1">
    <location>
        <begin position="88"/>
        <end position="172"/>
    </location>
</feature>
<protein>
    <submittedName>
        <fullName evidence="2">Uncharacterized protein</fullName>
    </submittedName>
</protein>
<accession>A0A0D1ZD97</accession>
<dbReference type="VEuPathDB" id="FungiDB:PV10_03935"/>
<name>A0A0D1ZD97_EXOME</name>
<keyword evidence="3" id="KW-1185">Reference proteome</keyword>
<organism evidence="2 3">
    <name type="scientific">Exophiala mesophila</name>
    <name type="common">Black yeast-like fungus</name>
    <dbReference type="NCBI Taxonomy" id="212818"/>
    <lineage>
        <taxon>Eukaryota</taxon>
        <taxon>Fungi</taxon>
        <taxon>Dikarya</taxon>
        <taxon>Ascomycota</taxon>
        <taxon>Pezizomycotina</taxon>
        <taxon>Eurotiomycetes</taxon>
        <taxon>Chaetothyriomycetidae</taxon>
        <taxon>Chaetothyriales</taxon>
        <taxon>Herpotrichiellaceae</taxon>
        <taxon>Exophiala</taxon>
    </lineage>
</organism>
<gene>
    <name evidence="2" type="ORF">PV10_03935</name>
</gene>
<dbReference type="RefSeq" id="XP_016224236.1">
    <property type="nucleotide sequence ID" value="XM_016368448.1"/>
</dbReference>
<evidence type="ECO:0000313" key="2">
    <source>
        <dbReference type="EMBL" id="KIV92662.1"/>
    </source>
</evidence>
<dbReference type="GeneID" id="27321780"/>
<evidence type="ECO:0000313" key="3">
    <source>
        <dbReference type="Proteomes" id="UP000054302"/>
    </source>
</evidence>
<evidence type="ECO:0000256" key="1">
    <source>
        <dbReference type="SAM" id="MobiDB-lite"/>
    </source>
</evidence>
<dbReference type="Proteomes" id="UP000054302">
    <property type="component" value="Unassembled WGS sequence"/>
</dbReference>
<dbReference type="HOGENOM" id="CLU_1555261_0_0_1"/>
<feature type="compositionally biased region" description="Low complexity" evidence="1">
    <location>
        <begin position="105"/>
        <end position="117"/>
    </location>
</feature>
<proteinExistence type="predicted"/>
<reference evidence="2 3" key="1">
    <citation type="submission" date="2015-01" db="EMBL/GenBank/DDBJ databases">
        <title>The Genome Sequence of Exophiala mesophila CBS40295.</title>
        <authorList>
            <consortium name="The Broad Institute Genomics Platform"/>
            <person name="Cuomo C."/>
            <person name="de Hoog S."/>
            <person name="Gorbushina A."/>
            <person name="Stielow B."/>
            <person name="Teixiera M."/>
            <person name="Abouelleil A."/>
            <person name="Chapman S.B."/>
            <person name="Priest M."/>
            <person name="Young S.K."/>
            <person name="Wortman J."/>
            <person name="Nusbaum C."/>
            <person name="Birren B."/>
        </authorList>
    </citation>
    <scope>NUCLEOTIDE SEQUENCE [LARGE SCALE GENOMIC DNA]</scope>
    <source>
        <strain evidence="2 3">CBS 40295</strain>
    </source>
</reference>